<name>A0A0N1H4B1_9EURO</name>
<organism evidence="2 3">
    <name type="scientific">Cyphellophora attinorum</name>
    <dbReference type="NCBI Taxonomy" id="1664694"/>
    <lineage>
        <taxon>Eukaryota</taxon>
        <taxon>Fungi</taxon>
        <taxon>Dikarya</taxon>
        <taxon>Ascomycota</taxon>
        <taxon>Pezizomycotina</taxon>
        <taxon>Eurotiomycetes</taxon>
        <taxon>Chaetothyriomycetidae</taxon>
        <taxon>Chaetothyriales</taxon>
        <taxon>Cyphellophoraceae</taxon>
        <taxon>Cyphellophora</taxon>
    </lineage>
</organism>
<feature type="compositionally biased region" description="Pro residues" evidence="1">
    <location>
        <begin position="318"/>
        <end position="327"/>
    </location>
</feature>
<gene>
    <name evidence="2" type="ORF">AB675_1643</name>
</gene>
<proteinExistence type="predicted"/>
<dbReference type="Proteomes" id="UP000038010">
    <property type="component" value="Unassembled WGS sequence"/>
</dbReference>
<reference evidence="2 3" key="1">
    <citation type="submission" date="2015-06" db="EMBL/GenBank/DDBJ databases">
        <title>Draft genome of the ant-associated black yeast Phialophora attae CBS 131958.</title>
        <authorList>
            <person name="Moreno L.F."/>
            <person name="Stielow B.J."/>
            <person name="de Hoog S."/>
            <person name="Vicente V.A."/>
            <person name="Weiss V.A."/>
            <person name="de Vries M."/>
            <person name="Cruz L.M."/>
            <person name="Souza E.M."/>
        </authorList>
    </citation>
    <scope>NUCLEOTIDE SEQUENCE [LARGE SCALE GENOMIC DNA]</scope>
    <source>
        <strain evidence="2 3">CBS 131958</strain>
    </source>
</reference>
<dbReference type="GeneID" id="28733427"/>
<evidence type="ECO:0000256" key="1">
    <source>
        <dbReference type="SAM" id="MobiDB-lite"/>
    </source>
</evidence>
<feature type="region of interest" description="Disordered" evidence="1">
    <location>
        <begin position="1"/>
        <end position="336"/>
    </location>
</feature>
<keyword evidence="3" id="KW-1185">Reference proteome</keyword>
<feature type="compositionally biased region" description="Low complexity" evidence="1">
    <location>
        <begin position="158"/>
        <end position="172"/>
    </location>
</feature>
<feature type="compositionally biased region" description="Pro residues" evidence="1">
    <location>
        <begin position="1"/>
        <end position="12"/>
    </location>
</feature>
<dbReference type="EMBL" id="LFJN01000034">
    <property type="protein sequence ID" value="KPI36005.1"/>
    <property type="molecule type" value="Genomic_DNA"/>
</dbReference>
<comment type="caution">
    <text evidence="2">The sequence shown here is derived from an EMBL/GenBank/DDBJ whole genome shotgun (WGS) entry which is preliminary data.</text>
</comment>
<feature type="compositionally biased region" description="Pro residues" evidence="1">
    <location>
        <begin position="173"/>
        <end position="185"/>
    </location>
</feature>
<evidence type="ECO:0000313" key="2">
    <source>
        <dbReference type="EMBL" id="KPI36005.1"/>
    </source>
</evidence>
<sequence length="336" mass="35878">MMLHPEPSPKPFQPGKDKPVPMPESPERMAAEIGRYPTPPDDDSMEQLKRYPTPPDDDSMDPLERYPTPPDDDAVESPEDVEPRKPKGGCGSGGCTKPKPDPKELNNEDGPKPKPWPGTPGFPPPNAVALDGTDGRPSPRPTKPKGGGSTRRSDNEAEPLLAAAAQQVAGPKKPQPYPITPPYPPNVLQMDSSLTSAKVGELNLDDDPEKPVKPKPVRPPGAPGRYQLDLDDGPDKPVRPKPTFPDGAPGRDAVQLGPDKPVRPKPTFPDGAPARDVVQLGPEKPVRPKPTFPDGAPGRDAAAVMLEESGDPIRDPFPRGPHGPQPDGPKMVEVDA</sequence>
<feature type="compositionally biased region" description="Basic and acidic residues" evidence="1">
    <location>
        <begin position="98"/>
        <end position="112"/>
    </location>
</feature>
<evidence type="ECO:0000313" key="3">
    <source>
        <dbReference type="Proteomes" id="UP000038010"/>
    </source>
</evidence>
<feature type="compositionally biased region" description="Acidic residues" evidence="1">
    <location>
        <begin position="70"/>
        <end position="80"/>
    </location>
</feature>
<feature type="compositionally biased region" description="Basic and acidic residues" evidence="1">
    <location>
        <begin position="15"/>
        <end position="30"/>
    </location>
</feature>
<feature type="compositionally biased region" description="Pro residues" evidence="1">
    <location>
        <begin position="113"/>
        <end position="126"/>
    </location>
</feature>
<dbReference type="VEuPathDB" id="FungiDB:AB675_1643"/>
<protein>
    <submittedName>
        <fullName evidence="2">Uncharacterized protein</fullName>
    </submittedName>
</protein>
<dbReference type="RefSeq" id="XP_017995968.1">
    <property type="nucleotide sequence ID" value="XM_018141547.1"/>
</dbReference>
<dbReference type="AlphaFoldDB" id="A0A0N1H4B1"/>
<accession>A0A0N1H4B1</accession>